<evidence type="ECO:0000256" key="9">
    <source>
        <dbReference type="ARBA" id="ARBA00022833"/>
    </source>
</evidence>
<evidence type="ECO:0000256" key="13">
    <source>
        <dbReference type="ARBA" id="ARBA00023140"/>
    </source>
</evidence>
<sequence>MIENAANFTRTYQIKPSIFEVLAQQSLTDTLYPALQKVAIFLSAKFPEKLGFLDAYYDEAFLALSGLLQFYYLKNHGELLSLLNQRQKNRFLDGSFSENFYGLKRVLVDDEPLNHHEKELSLIFLVLMPYFKRKIEDKIQMYRIECAEGCIRNDFERRSKQIVIHSHSAFEVAWSLLALNNHLQYLAGKTEYSQPLLNLLKLKLVYSNEEPSLSFWGQVFKGNIRFSDISGGLLRNAASTVLETTAFFLQFLQTWSAQKPNFSITDLPKIEAPTPDNRARAYGGKCPLCLQTWRIPTALPVSGYIFCFRCILKHLSEAQKCPVTNLPAKSLDIVRLYPND</sequence>
<dbReference type="CDD" id="cd16451">
    <property type="entry name" value="mRING_PEX12"/>
    <property type="match status" value="1"/>
</dbReference>
<keyword evidence="8" id="KW-0863">Zinc-finger</keyword>
<keyword evidence="6" id="KW-0812">Transmembrane</keyword>
<comment type="pathway">
    <text evidence="2">Protein modification; protein ubiquitination.</text>
</comment>
<evidence type="ECO:0000313" key="17">
    <source>
        <dbReference type="EnsemblMetazoa" id="XP_019768407.1"/>
    </source>
</evidence>
<evidence type="ECO:0000256" key="7">
    <source>
        <dbReference type="ARBA" id="ARBA00022723"/>
    </source>
</evidence>
<dbReference type="PANTHER" id="PTHR12888:SF0">
    <property type="entry name" value="PEROXISOME ASSEMBLY PROTEIN 12"/>
    <property type="match status" value="1"/>
</dbReference>
<comment type="subcellular location">
    <subcellularLocation>
        <location evidence="1">Peroxisome membrane</location>
        <topology evidence="1">Multi-pass membrane protein</topology>
    </subcellularLocation>
</comment>
<evidence type="ECO:0000256" key="12">
    <source>
        <dbReference type="ARBA" id="ARBA00023136"/>
    </source>
</evidence>
<dbReference type="Gene3D" id="3.30.40.10">
    <property type="entry name" value="Zinc/RING finger domain, C3HC4 (zinc finger)"/>
    <property type="match status" value="1"/>
</dbReference>
<dbReference type="GO" id="GO:0006513">
    <property type="term" value="P:protein monoubiquitination"/>
    <property type="evidence" value="ECO:0007669"/>
    <property type="project" value="TreeGrafter"/>
</dbReference>
<evidence type="ECO:0000256" key="14">
    <source>
        <dbReference type="ARBA" id="ARBA00029692"/>
    </source>
</evidence>
<name>N6TV87_DENPD</name>
<dbReference type="InterPro" id="IPR013083">
    <property type="entry name" value="Znf_RING/FYVE/PHD"/>
</dbReference>
<dbReference type="AlphaFoldDB" id="N6TV87"/>
<evidence type="ECO:0000259" key="15">
    <source>
        <dbReference type="SMART" id="SM00184"/>
    </source>
</evidence>
<dbReference type="SUPFAM" id="SSF57850">
    <property type="entry name" value="RING/U-box"/>
    <property type="match status" value="1"/>
</dbReference>
<evidence type="ECO:0000313" key="16">
    <source>
        <dbReference type="EMBL" id="ENN72311.1"/>
    </source>
</evidence>
<organism evidence="16">
    <name type="scientific">Dendroctonus ponderosae</name>
    <name type="common">Mountain pine beetle</name>
    <dbReference type="NCBI Taxonomy" id="77166"/>
    <lineage>
        <taxon>Eukaryota</taxon>
        <taxon>Metazoa</taxon>
        <taxon>Ecdysozoa</taxon>
        <taxon>Arthropoda</taxon>
        <taxon>Hexapoda</taxon>
        <taxon>Insecta</taxon>
        <taxon>Pterygota</taxon>
        <taxon>Neoptera</taxon>
        <taxon>Endopterygota</taxon>
        <taxon>Coleoptera</taxon>
        <taxon>Polyphaga</taxon>
        <taxon>Cucujiformia</taxon>
        <taxon>Curculionidae</taxon>
        <taxon>Scolytinae</taxon>
        <taxon>Dendroctonus</taxon>
    </lineage>
</organism>
<gene>
    <name evidence="17" type="primary">109543236</name>
    <name evidence="16" type="ORF">YQE_11054</name>
</gene>
<dbReference type="EnsemblMetazoa" id="XM_019912848.1">
    <property type="protein sequence ID" value="XP_019768407.1"/>
    <property type="gene ID" value="LOC109543236"/>
</dbReference>
<evidence type="ECO:0000256" key="4">
    <source>
        <dbReference type="ARBA" id="ARBA00018980"/>
    </source>
</evidence>
<dbReference type="FunFam" id="3.30.40.10:FF:000634">
    <property type="entry name" value="Peroxisome assembly protein 12"/>
    <property type="match status" value="1"/>
</dbReference>
<dbReference type="GO" id="GO:0008270">
    <property type="term" value="F:zinc ion binding"/>
    <property type="evidence" value="ECO:0007669"/>
    <property type="project" value="UniProtKB-KW"/>
</dbReference>
<dbReference type="InterPro" id="IPR001841">
    <property type="entry name" value="Znf_RING"/>
</dbReference>
<dbReference type="InterPro" id="IPR017375">
    <property type="entry name" value="PEX12"/>
</dbReference>
<proteinExistence type="inferred from homology"/>
<dbReference type="PIRSF" id="PIRSF038074">
    <property type="entry name" value="Peroxisome_assembly_p12"/>
    <property type="match status" value="1"/>
</dbReference>
<protein>
    <recommendedName>
        <fullName evidence="4">Peroxisome assembly protein 12</fullName>
    </recommendedName>
    <alternativeName>
        <fullName evidence="14">Peroxin-12</fullName>
    </alternativeName>
</protein>
<dbReference type="EMBL" id="KB741224">
    <property type="protein sequence ID" value="ENN72311.1"/>
    <property type="molecule type" value="Genomic_DNA"/>
</dbReference>
<evidence type="ECO:0000256" key="10">
    <source>
        <dbReference type="ARBA" id="ARBA00022927"/>
    </source>
</evidence>
<evidence type="ECO:0000256" key="8">
    <source>
        <dbReference type="ARBA" id="ARBA00022771"/>
    </source>
</evidence>
<evidence type="ECO:0000256" key="11">
    <source>
        <dbReference type="ARBA" id="ARBA00022989"/>
    </source>
</evidence>
<comment type="similarity">
    <text evidence="3">Belongs to the pex2/pex10/pex12 family.</text>
</comment>
<reference evidence="17" key="2">
    <citation type="submission" date="2024-08" db="UniProtKB">
        <authorList>
            <consortium name="EnsemblMetazoa"/>
        </authorList>
    </citation>
    <scope>IDENTIFICATION</scope>
</reference>
<evidence type="ECO:0000256" key="2">
    <source>
        <dbReference type="ARBA" id="ARBA00004906"/>
    </source>
</evidence>
<dbReference type="PANTHER" id="PTHR12888">
    <property type="entry name" value="PEROXISOME ASSEMBLY PROTEIN 12 PEROXIN-12"/>
    <property type="match status" value="1"/>
</dbReference>
<evidence type="ECO:0000313" key="18">
    <source>
        <dbReference type="Proteomes" id="UP000019118"/>
    </source>
</evidence>
<keyword evidence="13" id="KW-0576">Peroxisome</keyword>
<keyword evidence="11" id="KW-1133">Transmembrane helix</keyword>
<dbReference type="HOGENOM" id="CLU_031067_1_0_1"/>
<keyword evidence="9" id="KW-0862">Zinc</keyword>
<keyword evidence="10" id="KW-0653">Protein transport</keyword>
<dbReference type="OMA" id="QHYLARC"/>
<dbReference type="GO" id="GO:0005778">
    <property type="term" value="C:peroxisomal membrane"/>
    <property type="evidence" value="ECO:0007669"/>
    <property type="project" value="UniProtKB-SubCell"/>
</dbReference>
<evidence type="ECO:0000256" key="5">
    <source>
        <dbReference type="ARBA" id="ARBA00022448"/>
    </source>
</evidence>
<dbReference type="GO" id="GO:1990429">
    <property type="term" value="C:peroxisomal importomer complex"/>
    <property type="evidence" value="ECO:0007669"/>
    <property type="project" value="TreeGrafter"/>
</dbReference>
<dbReference type="SMART" id="SM00184">
    <property type="entry name" value="RING"/>
    <property type="match status" value="1"/>
</dbReference>
<feature type="domain" description="RING-type" evidence="15">
    <location>
        <begin position="286"/>
        <end position="324"/>
    </location>
</feature>
<evidence type="ECO:0000256" key="3">
    <source>
        <dbReference type="ARBA" id="ARBA00008704"/>
    </source>
</evidence>
<keyword evidence="5" id="KW-0813">Transport</keyword>
<reference evidence="16 18" key="1">
    <citation type="journal article" date="2013" name="Genome Biol.">
        <title>Draft genome of the mountain pine beetle, Dendroctonus ponderosae Hopkins, a major forest pest.</title>
        <authorList>
            <person name="Keeling C.I."/>
            <person name="Yuen M.M."/>
            <person name="Liao N.Y."/>
            <person name="Docking T.R."/>
            <person name="Chan S.K."/>
            <person name="Taylor G.A."/>
            <person name="Palmquist D.L."/>
            <person name="Jackman S.D."/>
            <person name="Nguyen A."/>
            <person name="Li M."/>
            <person name="Henderson H."/>
            <person name="Janes J.K."/>
            <person name="Zhao Y."/>
            <person name="Pandoh P."/>
            <person name="Moore R."/>
            <person name="Sperling F.A."/>
            <person name="Huber D.P."/>
            <person name="Birol I."/>
            <person name="Jones S.J."/>
            <person name="Bohlmann J."/>
        </authorList>
    </citation>
    <scope>NUCLEOTIDE SEQUENCE</scope>
</reference>
<evidence type="ECO:0000256" key="6">
    <source>
        <dbReference type="ARBA" id="ARBA00022692"/>
    </source>
</evidence>
<dbReference type="OrthoDB" id="107372at2759"/>
<keyword evidence="7" id="KW-0479">Metal-binding</keyword>
<evidence type="ECO:0000256" key="1">
    <source>
        <dbReference type="ARBA" id="ARBA00004585"/>
    </source>
</evidence>
<dbReference type="Pfam" id="PF04757">
    <property type="entry name" value="Pex2_Pex12"/>
    <property type="match status" value="1"/>
</dbReference>
<keyword evidence="18" id="KW-1185">Reference proteome</keyword>
<keyword evidence="12" id="KW-0472">Membrane</keyword>
<feature type="non-terminal residue" evidence="16">
    <location>
        <position position="1"/>
    </location>
</feature>
<dbReference type="GO" id="GO:0004842">
    <property type="term" value="F:ubiquitin-protein transferase activity"/>
    <property type="evidence" value="ECO:0007669"/>
    <property type="project" value="TreeGrafter"/>
</dbReference>
<dbReference type="GO" id="GO:0016558">
    <property type="term" value="P:protein import into peroxisome matrix"/>
    <property type="evidence" value="ECO:0007669"/>
    <property type="project" value="InterPro"/>
</dbReference>
<dbReference type="InterPro" id="IPR006845">
    <property type="entry name" value="Pex_N"/>
</dbReference>
<dbReference type="Proteomes" id="UP000019118">
    <property type="component" value="Unassembled WGS sequence"/>
</dbReference>
<accession>N6TV87</accession>